<comment type="similarity">
    <text evidence="1 4">Belongs to the N-Me-Phe pilin family.</text>
</comment>
<name>A0A2N9X845_9NEIS</name>
<evidence type="ECO:0008006" key="8">
    <source>
        <dbReference type="Google" id="ProtNLM"/>
    </source>
</evidence>
<dbReference type="AlphaFoldDB" id="A0A2N9X845"/>
<evidence type="ECO:0000256" key="5">
    <source>
        <dbReference type="SAM" id="Phobius"/>
    </source>
</evidence>
<dbReference type="Pfam" id="PF00114">
    <property type="entry name" value="Pilin"/>
    <property type="match status" value="1"/>
</dbReference>
<protein>
    <recommendedName>
        <fullName evidence="8">Prepilin-type N-terminal cleavage/methylation domain-containing protein</fullName>
    </recommendedName>
</protein>
<keyword evidence="7" id="KW-1185">Reference proteome</keyword>
<dbReference type="GO" id="GO:0009289">
    <property type="term" value="C:pilus"/>
    <property type="evidence" value="ECO:0007669"/>
    <property type="project" value="InterPro"/>
</dbReference>
<dbReference type="EMBL" id="MEIL01000019">
    <property type="protein sequence ID" value="PIT40533.1"/>
    <property type="molecule type" value="Genomic_DNA"/>
</dbReference>
<dbReference type="InterPro" id="IPR045584">
    <property type="entry name" value="Pilin-like"/>
</dbReference>
<dbReference type="RefSeq" id="WP_100151667.1">
    <property type="nucleotide sequence ID" value="NZ_MEIL01000019.1"/>
</dbReference>
<keyword evidence="4" id="KW-0281">Fimbrium</keyword>
<dbReference type="NCBIfam" id="TIGR02532">
    <property type="entry name" value="IV_pilin_GFxxxE"/>
    <property type="match status" value="1"/>
</dbReference>
<reference evidence="6" key="1">
    <citation type="journal article" date="2017" name="MBio">
        <title>Type VI secretion-mediated competition in the bee gut microbiome.</title>
        <authorList>
            <person name="Steele M.I."/>
            <person name="Kwong W.K."/>
            <person name="Powell J.E."/>
            <person name="Whiteley M."/>
            <person name="Moran N.A."/>
        </authorList>
    </citation>
    <scope>NUCLEOTIDE SEQUENCE [LARGE SCALE GENOMIC DNA]</scope>
    <source>
        <strain evidence="6">WkB273</strain>
    </source>
</reference>
<feature type="transmembrane region" description="Helical" evidence="5">
    <location>
        <begin position="12"/>
        <end position="33"/>
    </location>
</feature>
<keyword evidence="2" id="KW-0488">Methylation</keyword>
<dbReference type="PROSITE" id="PS00409">
    <property type="entry name" value="PROKAR_NTER_METHYL"/>
    <property type="match status" value="1"/>
</dbReference>
<evidence type="ECO:0000256" key="1">
    <source>
        <dbReference type="ARBA" id="ARBA00005233"/>
    </source>
</evidence>
<dbReference type="Pfam" id="PF07963">
    <property type="entry name" value="N_methyl"/>
    <property type="match status" value="1"/>
</dbReference>
<evidence type="ECO:0000313" key="7">
    <source>
        <dbReference type="Proteomes" id="UP000230202"/>
    </source>
</evidence>
<keyword evidence="5" id="KW-0812">Transmembrane</keyword>
<accession>A0A2N9X845</accession>
<keyword evidence="5" id="KW-1133">Transmembrane helix</keyword>
<dbReference type="SUPFAM" id="SSF54523">
    <property type="entry name" value="Pili subunits"/>
    <property type="match status" value="1"/>
</dbReference>
<evidence type="ECO:0000256" key="3">
    <source>
        <dbReference type="ARBA" id="ARBA00023157"/>
    </source>
</evidence>
<dbReference type="Proteomes" id="UP000230202">
    <property type="component" value="Unassembled WGS sequence"/>
</dbReference>
<sequence>MNKLQAKGFTLIEIMIAIAVIGILAAIAVPLYADYSARAQLAEGVNLAGNLKAQVLDNMQHQRCRAQNQSEYRYTGRYGIAEISTEFPLSNVQNSASAQTGCQIKYTVYSQKASSVLINRYMVVDVLANGTLKFNNGTIDTKYLPKALI</sequence>
<evidence type="ECO:0000256" key="4">
    <source>
        <dbReference type="RuleBase" id="RU000389"/>
    </source>
</evidence>
<gene>
    <name evidence="6" type="ORF">BHC54_02485</name>
</gene>
<dbReference type="InterPro" id="IPR012902">
    <property type="entry name" value="N_methyl_site"/>
</dbReference>
<dbReference type="Gene3D" id="3.30.700.10">
    <property type="entry name" value="Glycoprotein, Type 4 Pilin"/>
    <property type="match status" value="1"/>
</dbReference>
<organism evidence="6 7">
    <name type="scientific">Snodgrassella alvi</name>
    <dbReference type="NCBI Taxonomy" id="1196083"/>
    <lineage>
        <taxon>Bacteria</taxon>
        <taxon>Pseudomonadati</taxon>
        <taxon>Pseudomonadota</taxon>
        <taxon>Betaproteobacteria</taxon>
        <taxon>Neisseriales</taxon>
        <taxon>Neisseriaceae</taxon>
        <taxon>Snodgrassella</taxon>
    </lineage>
</organism>
<keyword evidence="5" id="KW-0472">Membrane</keyword>
<proteinExistence type="inferred from homology"/>
<evidence type="ECO:0000313" key="6">
    <source>
        <dbReference type="EMBL" id="PIT40533.1"/>
    </source>
</evidence>
<dbReference type="GO" id="GO:0007155">
    <property type="term" value="P:cell adhesion"/>
    <property type="evidence" value="ECO:0007669"/>
    <property type="project" value="InterPro"/>
</dbReference>
<evidence type="ECO:0000256" key="2">
    <source>
        <dbReference type="ARBA" id="ARBA00022481"/>
    </source>
</evidence>
<comment type="caution">
    <text evidence="6">The sequence shown here is derived from an EMBL/GenBank/DDBJ whole genome shotgun (WGS) entry which is preliminary data.</text>
</comment>
<dbReference type="InterPro" id="IPR001082">
    <property type="entry name" value="Pilin"/>
</dbReference>
<keyword evidence="3" id="KW-1015">Disulfide bond</keyword>